<name>A0A562BJA0_9BURK</name>
<dbReference type="GO" id="GO:0016020">
    <property type="term" value="C:membrane"/>
    <property type="evidence" value="ECO:0007669"/>
    <property type="project" value="TreeGrafter"/>
</dbReference>
<evidence type="ECO:0000259" key="3">
    <source>
        <dbReference type="Pfam" id="PF00561"/>
    </source>
</evidence>
<dbReference type="InterPro" id="IPR050266">
    <property type="entry name" value="AB_hydrolase_sf"/>
</dbReference>
<dbReference type="NCBIfam" id="TIGR02427">
    <property type="entry name" value="protocat_pcaD"/>
    <property type="match status" value="1"/>
</dbReference>
<evidence type="ECO:0000256" key="1">
    <source>
        <dbReference type="ARBA" id="ARBA00022801"/>
    </source>
</evidence>
<dbReference type="PANTHER" id="PTHR43798">
    <property type="entry name" value="MONOACYLGLYCEROL LIPASE"/>
    <property type="match status" value="1"/>
</dbReference>
<dbReference type="Proteomes" id="UP000318141">
    <property type="component" value="Unassembled WGS sequence"/>
</dbReference>
<comment type="caution">
    <text evidence="4">The sequence shown here is derived from an EMBL/GenBank/DDBJ whole genome shotgun (WGS) entry which is preliminary data.</text>
</comment>
<dbReference type="AlphaFoldDB" id="A0A562BJA0"/>
<feature type="domain" description="AB hydrolase-1" evidence="3">
    <location>
        <begin position="47"/>
        <end position="272"/>
    </location>
</feature>
<protein>
    <submittedName>
        <fullName evidence="4">3-oxoadipate enol-lactonase</fullName>
    </submittedName>
</protein>
<dbReference type="PANTHER" id="PTHR43798:SF31">
    <property type="entry name" value="AB HYDROLASE SUPERFAMILY PROTEIN YCLE"/>
    <property type="match status" value="1"/>
</dbReference>
<dbReference type="EMBL" id="VLJN01000019">
    <property type="protein sequence ID" value="TWG85264.1"/>
    <property type="molecule type" value="Genomic_DNA"/>
</dbReference>
<dbReference type="Pfam" id="PF00561">
    <property type="entry name" value="Abhydrolase_1"/>
    <property type="match status" value="1"/>
</dbReference>
<sequence>MSDLQPDQQSARQSASASAAAAAPSETRRVQVGDVALQARVDGREGPWVVMVHPLGADHTLWDAAAAHLAPRHRVLRLDLRGHGASDAPVGAYSMLRLADDVCAVMDAFEAPQAHFVGLSLGGMIGQTFAVRYADRLHSLVLADTVCRTPMEAHPMWHERIGSVEAHGLAGVIDATLHRWLTPQFRASHPEQVERIRAMLLGTPVRGYVGACLAILGFDQADALARIHCPTLVVVGDRDPGSPVEDARAIAHSIPGAQFEVLAEAAHLAPIEQADRFHAVLDAFLCRAACGAQCETP</sequence>
<proteinExistence type="predicted"/>
<keyword evidence="5" id="KW-1185">Reference proteome</keyword>
<dbReference type="InterPro" id="IPR029058">
    <property type="entry name" value="AB_hydrolase_fold"/>
</dbReference>
<evidence type="ECO:0000313" key="5">
    <source>
        <dbReference type="Proteomes" id="UP000318141"/>
    </source>
</evidence>
<dbReference type="SUPFAM" id="SSF53474">
    <property type="entry name" value="alpha/beta-Hydrolases"/>
    <property type="match status" value="1"/>
</dbReference>
<organism evidence="4 5">
    <name type="scientific">Cupriavidus gilardii J11</name>
    <dbReference type="NCBI Taxonomy" id="936133"/>
    <lineage>
        <taxon>Bacteria</taxon>
        <taxon>Pseudomonadati</taxon>
        <taxon>Pseudomonadota</taxon>
        <taxon>Betaproteobacteria</taxon>
        <taxon>Burkholderiales</taxon>
        <taxon>Burkholderiaceae</taxon>
        <taxon>Cupriavidus</taxon>
    </lineage>
</organism>
<dbReference type="Gene3D" id="3.40.50.1820">
    <property type="entry name" value="alpha/beta hydrolase"/>
    <property type="match status" value="1"/>
</dbReference>
<gene>
    <name evidence="4" type="ORF">L602_002600000270</name>
</gene>
<dbReference type="GO" id="GO:0047570">
    <property type="term" value="F:3-oxoadipate enol-lactonase activity"/>
    <property type="evidence" value="ECO:0007669"/>
    <property type="project" value="InterPro"/>
</dbReference>
<feature type="compositionally biased region" description="Low complexity" evidence="2">
    <location>
        <begin position="8"/>
        <end position="23"/>
    </location>
</feature>
<dbReference type="OrthoDB" id="9793083at2"/>
<keyword evidence="1" id="KW-0378">Hydrolase</keyword>
<feature type="region of interest" description="Disordered" evidence="2">
    <location>
        <begin position="1"/>
        <end position="26"/>
    </location>
</feature>
<accession>A0A562BJA0</accession>
<evidence type="ECO:0000256" key="2">
    <source>
        <dbReference type="SAM" id="MobiDB-lite"/>
    </source>
</evidence>
<dbReference type="InterPro" id="IPR026968">
    <property type="entry name" value="PcaD/CatD"/>
</dbReference>
<reference evidence="4 5" key="1">
    <citation type="submission" date="2019-07" db="EMBL/GenBank/DDBJ databases">
        <title>Genome sequencing of lignin-degrading bacterial isolates.</title>
        <authorList>
            <person name="Gladden J."/>
        </authorList>
    </citation>
    <scope>NUCLEOTIDE SEQUENCE [LARGE SCALE GENOMIC DNA]</scope>
    <source>
        <strain evidence="4 5">J11</strain>
    </source>
</reference>
<dbReference type="GO" id="GO:0042952">
    <property type="term" value="P:beta-ketoadipate pathway"/>
    <property type="evidence" value="ECO:0007669"/>
    <property type="project" value="InterPro"/>
</dbReference>
<evidence type="ECO:0000313" key="4">
    <source>
        <dbReference type="EMBL" id="TWG85264.1"/>
    </source>
</evidence>
<dbReference type="InterPro" id="IPR000073">
    <property type="entry name" value="AB_hydrolase_1"/>
</dbReference>
<dbReference type="PRINTS" id="PR00111">
    <property type="entry name" value="ABHYDROLASE"/>
</dbReference>